<evidence type="ECO:0000256" key="2">
    <source>
        <dbReference type="ARBA" id="ARBA00005003"/>
    </source>
</evidence>
<comment type="catalytic activity">
    <reaction evidence="6">
        <text>L-homocysteine + L-serine = L,L-cystathionine + H2O</text>
        <dbReference type="Rhea" id="RHEA:10112"/>
        <dbReference type="ChEBI" id="CHEBI:15377"/>
        <dbReference type="ChEBI" id="CHEBI:33384"/>
        <dbReference type="ChEBI" id="CHEBI:58161"/>
        <dbReference type="ChEBI" id="CHEBI:58199"/>
        <dbReference type="EC" id="4.2.1.22"/>
    </reaction>
</comment>
<dbReference type="FunFam" id="3.40.50.1100:FF:000003">
    <property type="entry name" value="Cystathionine beta-synthase"/>
    <property type="match status" value="1"/>
</dbReference>
<proteinExistence type="inferred from homology"/>
<feature type="region of interest" description="Disordered" evidence="7">
    <location>
        <begin position="721"/>
        <end position="757"/>
    </location>
</feature>
<dbReference type="EC" id="4.2.1.22" evidence="4"/>
<evidence type="ECO:0000259" key="8">
    <source>
        <dbReference type="Pfam" id="PF00291"/>
    </source>
</evidence>
<organism evidence="10 11">
    <name type="scientific">Symbiodinium microadriaticum</name>
    <name type="common">Dinoflagellate</name>
    <name type="synonym">Zooxanthella microadriatica</name>
    <dbReference type="NCBI Taxonomy" id="2951"/>
    <lineage>
        <taxon>Eukaryota</taxon>
        <taxon>Sar</taxon>
        <taxon>Alveolata</taxon>
        <taxon>Dinophyceae</taxon>
        <taxon>Suessiales</taxon>
        <taxon>Symbiodiniaceae</taxon>
        <taxon>Symbiodinium</taxon>
    </lineage>
</organism>
<dbReference type="PANTHER" id="PTHR10314">
    <property type="entry name" value="CYSTATHIONINE BETA-SYNTHASE"/>
    <property type="match status" value="1"/>
</dbReference>
<feature type="domain" description="Vint" evidence="9">
    <location>
        <begin position="128"/>
        <end position="241"/>
    </location>
</feature>
<protein>
    <recommendedName>
        <fullName evidence="4">cystathionine beta-synthase</fullName>
        <ecNumber evidence="4">4.2.1.22</ecNumber>
    </recommendedName>
</protein>
<dbReference type="GO" id="GO:0006535">
    <property type="term" value="P:cysteine biosynthetic process from serine"/>
    <property type="evidence" value="ECO:0007669"/>
    <property type="project" value="InterPro"/>
</dbReference>
<feature type="compositionally biased region" description="Low complexity" evidence="7">
    <location>
        <begin position="838"/>
        <end position="848"/>
    </location>
</feature>
<keyword evidence="5" id="KW-0663">Pyridoxal phosphate</keyword>
<feature type="region of interest" description="Disordered" evidence="7">
    <location>
        <begin position="489"/>
        <end position="513"/>
    </location>
</feature>
<comment type="similarity">
    <text evidence="3">Belongs to the cysteine synthase/cystathionine beta-synthase family.</text>
</comment>
<evidence type="ECO:0000256" key="7">
    <source>
        <dbReference type="SAM" id="MobiDB-lite"/>
    </source>
</evidence>
<gene>
    <name evidence="10" type="primary">CBS</name>
    <name evidence="10" type="ORF">AK812_SmicGene30123</name>
</gene>
<feature type="compositionally biased region" description="Acidic residues" evidence="7">
    <location>
        <begin position="745"/>
        <end position="755"/>
    </location>
</feature>
<feature type="domain" description="Tryptophan synthase beta chain-like PALP" evidence="8">
    <location>
        <begin position="1281"/>
        <end position="1582"/>
    </location>
</feature>
<feature type="compositionally biased region" description="Polar residues" evidence="7">
    <location>
        <begin position="940"/>
        <end position="953"/>
    </location>
</feature>
<keyword evidence="11" id="KW-1185">Reference proteome</keyword>
<evidence type="ECO:0000256" key="1">
    <source>
        <dbReference type="ARBA" id="ARBA00001933"/>
    </source>
</evidence>
<reference evidence="10 11" key="1">
    <citation type="submission" date="2016-02" db="EMBL/GenBank/DDBJ databases">
        <title>Genome analysis of coral dinoflagellate symbionts highlights evolutionary adaptations to a symbiotic lifestyle.</title>
        <authorList>
            <person name="Aranda M."/>
            <person name="Li Y."/>
            <person name="Liew Y.J."/>
            <person name="Baumgarten S."/>
            <person name="Simakov O."/>
            <person name="Wilson M."/>
            <person name="Piel J."/>
            <person name="Ashoor H."/>
            <person name="Bougouffa S."/>
            <person name="Bajic V.B."/>
            <person name="Ryu T."/>
            <person name="Ravasi T."/>
            <person name="Bayer T."/>
            <person name="Micklem G."/>
            <person name="Kim H."/>
            <person name="Bhak J."/>
            <person name="Lajeunesse T.C."/>
            <person name="Voolstra C.R."/>
        </authorList>
    </citation>
    <scope>NUCLEOTIDE SEQUENCE [LARGE SCALE GENOMIC DNA]</scope>
    <source>
        <strain evidence="10 11">CCMP2467</strain>
    </source>
</reference>
<dbReference type="FunFam" id="3.40.50.1100:FF:000118">
    <property type="entry name" value="Related to CYS4-cystathionine beta-synthase"/>
    <property type="match status" value="1"/>
</dbReference>
<dbReference type="Pfam" id="PF00291">
    <property type="entry name" value="PALP"/>
    <property type="match status" value="1"/>
</dbReference>
<accession>A0A1Q9D021</accession>
<comment type="caution">
    <text evidence="10">The sequence shown here is derived from an EMBL/GenBank/DDBJ whole genome shotgun (WGS) entry which is preliminary data.</text>
</comment>
<evidence type="ECO:0000313" key="11">
    <source>
        <dbReference type="Proteomes" id="UP000186817"/>
    </source>
</evidence>
<comment type="cofactor">
    <cofactor evidence="1">
        <name>pyridoxal 5'-phosphate</name>
        <dbReference type="ChEBI" id="CHEBI:597326"/>
    </cofactor>
</comment>
<evidence type="ECO:0000256" key="4">
    <source>
        <dbReference type="ARBA" id="ARBA00012041"/>
    </source>
</evidence>
<dbReference type="InterPro" id="IPR050214">
    <property type="entry name" value="Cys_Synth/Cystath_Beta-Synth"/>
</dbReference>
<name>A0A1Q9D021_SYMMI</name>
<dbReference type="CDD" id="cd01561">
    <property type="entry name" value="CBS_like"/>
    <property type="match status" value="1"/>
</dbReference>
<evidence type="ECO:0000256" key="3">
    <source>
        <dbReference type="ARBA" id="ARBA00007103"/>
    </source>
</evidence>
<dbReference type="InterPro" id="IPR036052">
    <property type="entry name" value="TrpB-like_PALP_sf"/>
</dbReference>
<evidence type="ECO:0000256" key="6">
    <source>
        <dbReference type="ARBA" id="ARBA00047490"/>
    </source>
</evidence>
<sequence length="1624" mass="177122">MQHSDSALAEDFAVEYFRRGKTPEPETVTSRCTELKRLFPEMLEGYKRIRDAAMHYCEWAAAQGTAAPSPAVCGTIFTSTSGGRGRGISVPPTRPGTYLAHLQDGSVEAFRRIAKQQLEVNDDERTACLDEDCQLLSPSGLVRAGDLRAGDAVHTGTGPAKIVCVTWGRERGDMCKISGVWLTPKHPVRTGVAWFLPQDVARRERHGCGVVNFVLEHGHSVMVRAGQIILEAVTLGHQQRDAAAAVPEGRFGSKAYVDFLTRQPDFPHVFLPKKSEVRHLPASFRGAPEEEEEGWRFASLPAARIRELERYRARFARHCLAAREAGIQSGPGARTATWVIWPFLADSIAMAAVEAAIEEVDAAMEGYVSGLMEREIGECEDEDVATDVFVHGAVLSLRVRFLPAGLPSHVSMPAGALKAALDSSFLVASSGTELRSSVGSPFDVSDANPAQDVSAWLQRLGGAVKQTILDWVHFPLPSGLEKILGRTHAGPEDAEGRLGAGPPSPGVSGPFPSRPSGIHAWHPTARNALYSEVNNPNRPEPPPNWPRGVTWPPRAVVDKNGKWWPPPGWANGVGAENGCGPARWIYSCGWRNRDDWGKDATSVWYDPAHQLAEAGNNPRRLLAKEARDDAAYLESWWWFWRLQIWESLVLEIDDGPLSPTAAKQFSMVEIVEQQGGSAAATAEEQATDAILDLQKSKVPCYDRHSRHPNAACCLRAMAAPVDEEPQQSPSSSAEAKPRRRPLPLSDEEESGESEGEPAAVAYAAASGLPARQELDRGAASLPASLSNKVLQLQAMAKAGNTSEVLYESQSQEASPQAGLPSLRRGRHAFSDEAEHMPLGRSPPLSPSGEAPRSEVEVPHDALHVGPLDFASSFGGVDPAVVYVRLSNFAARRRGSLRLQAAEEADDGLEPFSPVIHAGTEPPTFMTDSRQKRRRSRSGSDYSQCSSPYGSSPNLQAVAEVSEDLPGHKAIEESLPRHESDDGRPADHLEHHSLERCCTWNDYRRTSEGPAEEEEIASIQRHLEAMNAAAADLNAAQESLAACMRRQRTMVQLWAVVSARLARAVGSKQLAKVIRAQSMGSDLPSFNRNFMLQHTLHICGLSMERRYRLAVTFTNEQWSCAARRRPHSATRGLVSPCFAALGRPRGTLGGQMLQGRVELAWISLHVNVSKNLKPAQPEASRQALHTMPAVMSRFGKAALSGVQRLGLKSMVPQSRFIAAVDPVIARAREMQKMTYDAAKEGEVKAPNYVGWDKEIDDDFKKLTVGPVKGGRPYGKICDSALDLIGFTPMVRMSRFAKFFDVDCDLLAKVELFNAGGSVKDRIAKRMVEEAEKSGRIKPGDILIEATSGNTGVGLCLVSAIKGYKQIICLPQKMSGEKVNTMKCLGAEILRTPTEAAWDAEDSHIFLSARLAKDLGGHVLDQYKNAGNPLAHYDGTAEEIAEQCDGKLDYMIMSTGTGGTMTGVAKKLKELIPGVQVVGVDPYGSILAEPAHVNEKSNRTGQEKLTAYQVEGIGYDFIPTVLDREVVDHWVKTDDDEAFAMCRAIVRHEGLLIGGSCGSTVAGAYRFIKQNKLGKDKRCAVLLADSSRNYMSKFMDDGWMESNGFSMSKMNAAVFEKGEYDKLFHV</sequence>
<dbReference type="InterPro" id="IPR001216">
    <property type="entry name" value="P-phosphate_BS"/>
</dbReference>
<evidence type="ECO:0000256" key="5">
    <source>
        <dbReference type="ARBA" id="ARBA00022898"/>
    </source>
</evidence>
<dbReference type="Proteomes" id="UP000186817">
    <property type="component" value="Unassembled WGS sequence"/>
</dbReference>
<evidence type="ECO:0000313" key="10">
    <source>
        <dbReference type="EMBL" id="OLP88526.1"/>
    </source>
</evidence>
<dbReference type="OrthoDB" id="10259545at2759"/>
<dbReference type="Gene3D" id="3.40.50.1100">
    <property type="match status" value="2"/>
</dbReference>
<dbReference type="InterPro" id="IPR039510">
    <property type="entry name" value="Vint_dom"/>
</dbReference>
<dbReference type="Pfam" id="PF14623">
    <property type="entry name" value="Vint"/>
    <property type="match status" value="1"/>
</dbReference>
<feature type="region of interest" description="Disordered" evidence="7">
    <location>
        <begin position="904"/>
        <end position="953"/>
    </location>
</feature>
<evidence type="ECO:0000259" key="9">
    <source>
        <dbReference type="Pfam" id="PF14623"/>
    </source>
</evidence>
<feature type="region of interest" description="Disordered" evidence="7">
    <location>
        <begin position="834"/>
        <end position="856"/>
    </location>
</feature>
<dbReference type="EMBL" id="LSRX01000808">
    <property type="protein sequence ID" value="OLP88526.1"/>
    <property type="molecule type" value="Genomic_DNA"/>
</dbReference>
<dbReference type="InterPro" id="IPR001926">
    <property type="entry name" value="TrpB-like_PALP"/>
</dbReference>
<dbReference type="GO" id="GO:0004122">
    <property type="term" value="F:cystathionine beta-synthase activity"/>
    <property type="evidence" value="ECO:0007669"/>
    <property type="project" value="UniProtKB-EC"/>
</dbReference>
<dbReference type="PROSITE" id="PS00901">
    <property type="entry name" value="CYS_SYNTHASE"/>
    <property type="match status" value="1"/>
</dbReference>
<comment type="pathway">
    <text evidence="2">Amino-acid biosynthesis; L-cysteine biosynthesis; L-cysteine from L-homocysteine and L-serine: step 1/2.</text>
</comment>
<dbReference type="SUPFAM" id="SSF53686">
    <property type="entry name" value="Tryptophan synthase beta subunit-like PLP-dependent enzymes"/>
    <property type="match status" value="1"/>
</dbReference>